<comment type="caution">
    <text evidence="2">The sequence shown here is derived from an EMBL/GenBank/DDBJ whole genome shotgun (WGS) entry which is preliminary data.</text>
</comment>
<protein>
    <submittedName>
        <fullName evidence="2">Uncharacterized protein</fullName>
    </submittedName>
</protein>
<feature type="region of interest" description="Disordered" evidence="1">
    <location>
        <begin position="68"/>
        <end position="88"/>
    </location>
</feature>
<sequence length="104" mass="10435">MSATGVNVVVAAAAVGAEATTTTVAAATATAPSTAPAVLAVLALRLDMSKPFPASVVRSGLPTFLPAAKRSPLRSGPSDGQRVNSPVLTRRVACRRARQGVARA</sequence>
<evidence type="ECO:0000313" key="2">
    <source>
        <dbReference type="EMBL" id="GLW91381.1"/>
    </source>
</evidence>
<accession>A0A9W6QHW6</accession>
<name>A0A9W6QHW6_9PSEU</name>
<evidence type="ECO:0000256" key="1">
    <source>
        <dbReference type="SAM" id="MobiDB-lite"/>
    </source>
</evidence>
<gene>
    <name evidence="2" type="ORF">Aglo03_21970</name>
</gene>
<evidence type="ECO:0000313" key="3">
    <source>
        <dbReference type="Proteomes" id="UP001165042"/>
    </source>
</evidence>
<dbReference type="Proteomes" id="UP001165042">
    <property type="component" value="Unassembled WGS sequence"/>
</dbReference>
<organism evidence="2 3">
    <name type="scientific">Actinokineospora globicatena</name>
    <dbReference type="NCBI Taxonomy" id="103729"/>
    <lineage>
        <taxon>Bacteria</taxon>
        <taxon>Bacillati</taxon>
        <taxon>Actinomycetota</taxon>
        <taxon>Actinomycetes</taxon>
        <taxon>Pseudonocardiales</taxon>
        <taxon>Pseudonocardiaceae</taxon>
        <taxon>Actinokineospora</taxon>
    </lineage>
</organism>
<proteinExistence type="predicted"/>
<dbReference type="AlphaFoldDB" id="A0A9W6QHW6"/>
<keyword evidence="3" id="KW-1185">Reference proteome</keyword>
<dbReference type="EMBL" id="BSSD01000003">
    <property type="protein sequence ID" value="GLW91381.1"/>
    <property type="molecule type" value="Genomic_DNA"/>
</dbReference>
<reference evidence="2" key="1">
    <citation type="submission" date="2023-02" db="EMBL/GenBank/DDBJ databases">
        <title>Actinokineospora globicatena NBRC 15670.</title>
        <authorList>
            <person name="Ichikawa N."/>
            <person name="Sato H."/>
            <person name="Tonouchi N."/>
        </authorList>
    </citation>
    <scope>NUCLEOTIDE SEQUENCE</scope>
    <source>
        <strain evidence="2">NBRC 15670</strain>
    </source>
</reference>